<evidence type="ECO:0008006" key="3">
    <source>
        <dbReference type="Google" id="ProtNLM"/>
    </source>
</evidence>
<keyword evidence="2" id="KW-1185">Reference proteome</keyword>
<sequence length="186" mass="20567">MKTEIIISADAPTKHSAASAISEINRLHAEAQRLVGESRSSLDAALTAAWRAGKLLIAEKASIRRHAGRGAWLPWLKTCFHGGVRTAQRYMQFARRVDSPDALCGLGLRQAYLRLGISMSSKTSPDSQRARPLKRPTHAMLAAKLIRLLRNRKHNGSRLGSLIHPSPELDTLYTLLGELYESTKHV</sequence>
<dbReference type="AlphaFoldDB" id="A0A2U8E3Y6"/>
<evidence type="ECO:0000313" key="1">
    <source>
        <dbReference type="EMBL" id="AWI09628.1"/>
    </source>
</evidence>
<gene>
    <name evidence="1" type="ORF">CKA38_10555</name>
</gene>
<name>A0A2U8E3Y6_9BACT</name>
<dbReference type="EMBL" id="CP023004">
    <property type="protein sequence ID" value="AWI09628.1"/>
    <property type="molecule type" value="Genomic_DNA"/>
</dbReference>
<organism evidence="1 2">
    <name type="scientific">Ereboglobus luteus</name>
    <dbReference type="NCBI Taxonomy" id="1796921"/>
    <lineage>
        <taxon>Bacteria</taxon>
        <taxon>Pseudomonadati</taxon>
        <taxon>Verrucomicrobiota</taxon>
        <taxon>Opitutia</taxon>
        <taxon>Opitutales</taxon>
        <taxon>Opitutaceae</taxon>
        <taxon>Ereboglobus</taxon>
    </lineage>
</organism>
<dbReference type="Proteomes" id="UP000244896">
    <property type="component" value="Chromosome"/>
</dbReference>
<proteinExistence type="predicted"/>
<reference evidence="1 2" key="1">
    <citation type="journal article" date="2018" name="Syst. Appl. Microbiol.">
        <title>Ereboglobus luteus gen. nov. sp. nov. from cockroach guts, and new insights into the oxygen relationship of the genera Opitutus and Didymococcus (Verrucomicrobia: Opitutaceae).</title>
        <authorList>
            <person name="Tegtmeier D."/>
            <person name="Belitz A."/>
            <person name="Radek R."/>
            <person name="Heimerl T."/>
            <person name="Brune A."/>
        </authorList>
    </citation>
    <scope>NUCLEOTIDE SEQUENCE [LARGE SCALE GENOMIC DNA]</scope>
    <source>
        <strain evidence="1 2">Ho45</strain>
    </source>
</reference>
<evidence type="ECO:0000313" key="2">
    <source>
        <dbReference type="Proteomes" id="UP000244896"/>
    </source>
</evidence>
<dbReference type="RefSeq" id="WP_108825439.1">
    <property type="nucleotide sequence ID" value="NZ_CP023004.1"/>
</dbReference>
<dbReference type="OrthoDB" id="7990435at2"/>
<accession>A0A2U8E3Y6</accession>
<protein>
    <recommendedName>
        <fullName evidence="3">DUF3102 domain-containing protein</fullName>
    </recommendedName>
</protein>
<dbReference type="KEGG" id="elut:CKA38_10555"/>